<keyword evidence="1" id="KW-0812">Transmembrane</keyword>
<evidence type="ECO:0000256" key="1">
    <source>
        <dbReference type="SAM" id="Phobius"/>
    </source>
</evidence>
<sequence length="333" mass="39860">MVCNKNKIKYIYIIVLITCLFFMTGILGYHFRFFNYQIQETFIIPLHNPQRTYELYYDNIYQQTNPEPQDIYQVILKEQLKNCVIKNVDGITKQIIKKERRIPSGTLLFRKDIYYSFYDFWNKAETKSGSGQMTRELYDLRGWDDSKNDWTTNLTGYNCHSGTRLSGITYYLTRLAFGGRWFTKPSVLSFEMREADPLEWAFLSYNQYLLEVQRKPFQDSSTFIKFDYDVYKGNSTQMAYDTPQEVSISYNKYKIWEDGTGNIIKQDTFNPQGVLIDTKTNVYFHQKNYDNYDTIIIYRNIHEVYLQNKLTKIDLYHKAYYLQKNISPIRKVD</sequence>
<protein>
    <submittedName>
        <fullName evidence="2">Uncharacterized protein</fullName>
    </submittedName>
</protein>
<dbReference type="Proteomes" id="UP001484199">
    <property type="component" value="Chromosome"/>
</dbReference>
<proteinExistence type="predicted"/>
<dbReference type="RefSeq" id="WP_341266726.1">
    <property type="nucleotide sequence ID" value="NZ_CP146843.1"/>
</dbReference>
<name>A0ABZ2U814_ASHYP</name>
<reference evidence="2" key="1">
    <citation type="submission" date="2024-03" db="EMBL/GenBank/DDBJ databases">
        <title>The Complete Genome of 'Candidatus Phytoplasma fraxini' AshY1 from the Ash Yellows Group.</title>
        <authorList>
            <person name="Boehm J.W."/>
            <person name="Huettel B."/>
            <person name="Schneider B."/>
            <person name="Kube M."/>
        </authorList>
    </citation>
    <scope>NUCLEOTIDE SEQUENCE [LARGE SCALE GENOMIC DNA]</scope>
    <source>
        <strain evidence="2">AshY1</strain>
    </source>
</reference>
<evidence type="ECO:0000313" key="2">
    <source>
        <dbReference type="EMBL" id="WYY26315.1"/>
    </source>
</evidence>
<evidence type="ECO:0000313" key="3">
    <source>
        <dbReference type="Proteomes" id="UP001484199"/>
    </source>
</evidence>
<organism evidence="2 3">
    <name type="scientific">Ash yellows phytoplasma</name>
    <dbReference type="NCBI Taxonomy" id="35780"/>
    <lineage>
        <taxon>Bacteria</taxon>
        <taxon>Bacillati</taxon>
        <taxon>Mycoplasmatota</taxon>
        <taxon>Mollicutes</taxon>
        <taxon>Acholeplasmatales</taxon>
        <taxon>Acholeplasmataceae</taxon>
        <taxon>Candidatus Phytoplasma</taxon>
        <taxon>16SrVII (Ash yellows group)</taxon>
    </lineage>
</organism>
<keyword evidence="1" id="KW-0472">Membrane</keyword>
<keyword evidence="3" id="KW-1185">Reference proteome</keyword>
<gene>
    <name evidence="2" type="ORF">AshY1_01750</name>
</gene>
<keyword evidence="1" id="KW-1133">Transmembrane helix</keyword>
<feature type="transmembrane region" description="Helical" evidence="1">
    <location>
        <begin position="12"/>
        <end position="31"/>
    </location>
</feature>
<accession>A0ABZ2U814</accession>
<dbReference type="EMBL" id="CP146843">
    <property type="protein sequence ID" value="WYY26315.1"/>
    <property type="molecule type" value="Genomic_DNA"/>
</dbReference>